<dbReference type="InterPro" id="IPR038379">
    <property type="entry name" value="SecE_sf"/>
</dbReference>
<evidence type="ECO:0000256" key="2">
    <source>
        <dbReference type="ARBA" id="ARBA00022448"/>
    </source>
</evidence>
<dbReference type="GO" id="GO:0065002">
    <property type="term" value="P:intracellular protein transmembrane transport"/>
    <property type="evidence" value="ECO:0007669"/>
    <property type="project" value="UniProtKB-UniRule"/>
</dbReference>
<dbReference type="AlphaFoldDB" id="A0A2P1VS32"/>
<dbReference type="GO" id="GO:0008320">
    <property type="term" value="F:protein transmembrane transporter activity"/>
    <property type="evidence" value="ECO:0007669"/>
    <property type="project" value="UniProtKB-UniRule"/>
</dbReference>
<evidence type="ECO:0000256" key="5">
    <source>
        <dbReference type="ARBA" id="ARBA00022927"/>
    </source>
</evidence>
<evidence type="ECO:0000256" key="8">
    <source>
        <dbReference type="ARBA" id="ARBA00023136"/>
    </source>
</evidence>
<evidence type="ECO:0000256" key="4">
    <source>
        <dbReference type="ARBA" id="ARBA00022692"/>
    </source>
</evidence>
<evidence type="ECO:0000256" key="7">
    <source>
        <dbReference type="ARBA" id="ARBA00023010"/>
    </source>
</evidence>
<keyword evidence="6 9" id="KW-1133">Transmembrane helix</keyword>
<reference evidence="10" key="1">
    <citation type="submission" date="2021-03" db="EMBL/GenBank/DDBJ databases">
        <title>Plesiomonas shigelloides zfcc0051, isolated from zebrafish feces.</title>
        <authorList>
            <person name="Vanderhoek Z."/>
            <person name="Gaulke C."/>
        </authorList>
    </citation>
    <scope>NUCLEOTIDE SEQUENCE</scope>
    <source>
        <strain evidence="10">Zfcc0051</strain>
    </source>
</reference>
<keyword evidence="2 9" id="KW-0813">Transport</keyword>
<feature type="transmembrane region" description="Helical" evidence="9">
    <location>
        <begin position="95"/>
        <end position="122"/>
    </location>
</feature>
<comment type="caution">
    <text evidence="10">The sequence shown here is derived from an EMBL/GenBank/DDBJ whole genome shotgun (WGS) entry which is preliminary data.</text>
</comment>
<evidence type="ECO:0000256" key="3">
    <source>
        <dbReference type="ARBA" id="ARBA00022475"/>
    </source>
</evidence>
<keyword evidence="4 9" id="KW-0812">Transmembrane</keyword>
<dbReference type="GO" id="GO:0005886">
    <property type="term" value="C:plasma membrane"/>
    <property type="evidence" value="ECO:0007669"/>
    <property type="project" value="UniProtKB-UniRule"/>
</dbReference>
<feature type="transmembrane region" description="Helical" evidence="9">
    <location>
        <begin position="16"/>
        <end position="36"/>
    </location>
</feature>
<keyword evidence="3 9" id="KW-1003">Cell membrane</keyword>
<dbReference type="InterPro" id="IPR001901">
    <property type="entry name" value="Translocase_SecE/Sec61-g"/>
</dbReference>
<dbReference type="Proteomes" id="UP000664658">
    <property type="component" value="Unassembled WGS sequence"/>
</dbReference>
<dbReference type="PANTHER" id="PTHR33910:SF1">
    <property type="entry name" value="PROTEIN TRANSLOCASE SUBUNIT SECE"/>
    <property type="match status" value="1"/>
</dbReference>
<sequence>MNANTETQGSGSSLNIVKWVGVFAILAATVVGNAVFDDVAVVLRALVIILMVAAALGLAAFTRQGKSFLEFARESRIEVRKVVWPTRQETTHTTLIVAAVTVVMALALWGLDTILVNLVSFITGLRF</sequence>
<gene>
    <name evidence="9 10" type="primary">secE</name>
    <name evidence="10" type="ORF">J2R62_05775</name>
</gene>
<dbReference type="NCBIfam" id="TIGR00964">
    <property type="entry name" value="secE_bact"/>
    <property type="match status" value="1"/>
</dbReference>
<keyword evidence="8 9" id="KW-0472">Membrane</keyword>
<dbReference type="HAMAP" id="MF_00422">
    <property type="entry name" value="SecE"/>
    <property type="match status" value="1"/>
</dbReference>
<feature type="transmembrane region" description="Helical" evidence="9">
    <location>
        <begin position="42"/>
        <end position="61"/>
    </location>
</feature>
<proteinExistence type="inferred from homology"/>
<evidence type="ECO:0000313" key="11">
    <source>
        <dbReference type="Proteomes" id="UP000664658"/>
    </source>
</evidence>
<dbReference type="PROSITE" id="PS01067">
    <property type="entry name" value="SECE_SEC61G"/>
    <property type="match status" value="1"/>
</dbReference>
<dbReference type="EMBL" id="JAFNAA010000005">
    <property type="protein sequence ID" value="MBO1107734.1"/>
    <property type="molecule type" value="Genomic_DNA"/>
</dbReference>
<comment type="subunit">
    <text evidence="9">Component of the Sec protein translocase complex. Heterotrimer consisting of SecY, SecE and SecG subunits. The heterotrimers can form oligomers, although 1 heterotrimer is thought to be able to translocate proteins. Interacts with the ribosome. Interacts with SecDF, and other proteins may be involved. Interacts with SecA.</text>
</comment>
<dbReference type="NCBIfam" id="NF004372">
    <property type="entry name" value="PRK05740.1-2"/>
    <property type="match status" value="1"/>
</dbReference>
<dbReference type="InterPro" id="IPR005807">
    <property type="entry name" value="SecE_bac"/>
</dbReference>
<protein>
    <recommendedName>
        <fullName evidence="9">Protein translocase subunit SecE</fullName>
    </recommendedName>
</protein>
<comment type="function">
    <text evidence="9">Essential subunit of the Sec protein translocation channel SecYEG. Clamps together the 2 halves of SecY. May contact the channel plug during translocation.</text>
</comment>
<dbReference type="Pfam" id="PF00584">
    <property type="entry name" value="SecE"/>
    <property type="match status" value="1"/>
</dbReference>
<comment type="similarity">
    <text evidence="9">Belongs to the SecE/SEC61-gamma family.</text>
</comment>
<keyword evidence="5 9" id="KW-0653">Protein transport</keyword>
<comment type="caution">
    <text evidence="9">Lacks conserved residue(s) required for the propagation of feature annotation.</text>
</comment>
<dbReference type="GO" id="GO:0006605">
    <property type="term" value="P:protein targeting"/>
    <property type="evidence" value="ECO:0007669"/>
    <property type="project" value="UniProtKB-UniRule"/>
</dbReference>
<accession>A0A2P1VS32</accession>
<evidence type="ECO:0000256" key="9">
    <source>
        <dbReference type="HAMAP-Rule" id="MF_00422"/>
    </source>
</evidence>
<organism evidence="10 11">
    <name type="scientific">Plesiomonas shigelloides</name>
    <name type="common">Aeromonas shigelloides</name>
    <dbReference type="NCBI Taxonomy" id="703"/>
    <lineage>
        <taxon>Bacteria</taxon>
        <taxon>Pseudomonadati</taxon>
        <taxon>Pseudomonadota</taxon>
        <taxon>Gammaproteobacteria</taxon>
        <taxon>Enterobacterales</taxon>
        <taxon>Enterobacteriaceae</taxon>
        <taxon>Plesiomonas</taxon>
    </lineage>
</organism>
<dbReference type="GO" id="GO:0043952">
    <property type="term" value="P:protein transport by the Sec complex"/>
    <property type="evidence" value="ECO:0007669"/>
    <property type="project" value="UniProtKB-UniRule"/>
</dbReference>
<keyword evidence="7 9" id="KW-0811">Translocation</keyword>
<dbReference type="RefSeq" id="WP_039046332.1">
    <property type="nucleotide sequence ID" value="NZ_CP027852.1"/>
</dbReference>
<dbReference type="PRINTS" id="PR01650">
    <property type="entry name" value="SECETRNLCASE"/>
</dbReference>
<evidence type="ECO:0000313" key="10">
    <source>
        <dbReference type="EMBL" id="MBO1107734.1"/>
    </source>
</evidence>
<evidence type="ECO:0000256" key="6">
    <source>
        <dbReference type="ARBA" id="ARBA00022989"/>
    </source>
</evidence>
<dbReference type="Gene3D" id="1.20.5.1030">
    <property type="entry name" value="Preprotein translocase secy subunit"/>
    <property type="match status" value="1"/>
</dbReference>
<name>A0A2P1VS32_PLESH</name>
<dbReference type="GO" id="GO:0009306">
    <property type="term" value="P:protein secretion"/>
    <property type="evidence" value="ECO:0007669"/>
    <property type="project" value="UniProtKB-UniRule"/>
</dbReference>
<evidence type="ECO:0000256" key="1">
    <source>
        <dbReference type="ARBA" id="ARBA00004370"/>
    </source>
</evidence>
<dbReference type="PANTHER" id="PTHR33910">
    <property type="entry name" value="PROTEIN TRANSLOCASE SUBUNIT SECE"/>
    <property type="match status" value="1"/>
</dbReference>
<comment type="subcellular location">
    <subcellularLocation>
        <location evidence="1">Membrane</location>
    </subcellularLocation>
</comment>